<sequence>MGKSNKSKGGLRSALVSLQSRVHAADKAASAQHVQEKKDQADQRQRSGKKHTSQGGQSAPVPFVSPWDNTLLIGEGNFSFSLSLVQHHGIPGYRITATSYDTEEQLTQKYPEAHENLRLLRENGVTVFLHVDARTLHKCKTLVNISKRSGGFSRVVWNFPHTGAGIQDQDRNVRVNQQAIIGFLRSVAPLLSSGRSMTSTSEALSDDAQDSDVEVENLTKRVDSRGRVLITLRNSVPYTLWEVSQLAKHPPPDHPAYVKIRSYGFQPSAYPGYEHRRTIGGTIHRPTSGDHEVPQSSAPDNNNRVSECRTWEFALRE</sequence>
<dbReference type="GO" id="GO:0070042">
    <property type="term" value="F:rRNA (uridine-N3-)-methyltransferase activity"/>
    <property type="evidence" value="ECO:0007669"/>
    <property type="project" value="InterPro"/>
</dbReference>
<dbReference type="AlphaFoldDB" id="M5GDZ4"/>
<feature type="domain" description="25S rRNA (uridine-N(3))-methyltransferase BMT5-like" evidence="2">
    <location>
        <begin position="71"/>
        <end position="277"/>
    </location>
</feature>
<feature type="region of interest" description="Disordered" evidence="1">
    <location>
        <begin position="22"/>
        <end position="62"/>
    </location>
</feature>
<evidence type="ECO:0000259" key="2">
    <source>
        <dbReference type="Pfam" id="PF10354"/>
    </source>
</evidence>
<dbReference type="Pfam" id="PF10354">
    <property type="entry name" value="BMT5-like"/>
    <property type="match status" value="1"/>
</dbReference>
<dbReference type="GeneID" id="63691418"/>
<dbReference type="PANTHER" id="PTHR11538:SF26">
    <property type="entry name" value="FERREDOXIN-FOLD ANTICODON-BINDING DOMAIN-CONTAINING PROTEIN 1"/>
    <property type="match status" value="1"/>
</dbReference>
<evidence type="ECO:0000256" key="1">
    <source>
        <dbReference type="SAM" id="MobiDB-lite"/>
    </source>
</evidence>
<name>M5GDZ4_DACPD</name>
<dbReference type="OMA" id="YPGYKHA"/>
<proteinExistence type="predicted"/>
<protein>
    <recommendedName>
        <fullName evidence="2">25S rRNA (uridine-N(3))-methyltransferase BMT5-like domain-containing protein</fullName>
    </recommendedName>
</protein>
<feature type="compositionally biased region" description="Basic and acidic residues" evidence="1">
    <location>
        <begin position="34"/>
        <end position="45"/>
    </location>
</feature>
<feature type="region of interest" description="Disordered" evidence="1">
    <location>
        <begin position="283"/>
        <end position="305"/>
    </location>
</feature>
<dbReference type="STRING" id="1858805.M5GDZ4"/>
<dbReference type="GO" id="GO:0070475">
    <property type="term" value="P:rRNA base methylation"/>
    <property type="evidence" value="ECO:0007669"/>
    <property type="project" value="InterPro"/>
</dbReference>
<keyword evidence="4" id="KW-1185">Reference proteome</keyword>
<evidence type="ECO:0000313" key="3">
    <source>
        <dbReference type="EMBL" id="EJU02833.1"/>
    </source>
</evidence>
<dbReference type="OrthoDB" id="273345at2759"/>
<organism evidence="3 4">
    <name type="scientific">Dacryopinax primogenitus (strain DJM 731)</name>
    <name type="common">Brown rot fungus</name>
    <dbReference type="NCBI Taxonomy" id="1858805"/>
    <lineage>
        <taxon>Eukaryota</taxon>
        <taxon>Fungi</taxon>
        <taxon>Dikarya</taxon>
        <taxon>Basidiomycota</taxon>
        <taxon>Agaricomycotina</taxon>
        <taxon>Dacrymycetes</taxon>
        <taxon>Dacrymycetales</taxon>
        <taxon>Dacrymycetaceae</taxon>
        <taxon>Dacryopinax</taxon>
    </lineage>
</organism>
<dbReference type="EMBL" id="JH795861">
    <property type="protein sequence ID" value="EJU02833.1"/>
    <property type="molecule type" value="Genomic_DNA"/>
</dbReference>
<accession>M5GDZ4</accession>
<gene>
    <name evidence="3" type="ORF">DACRYDRAFT_78686</name>
</gene>
<dbReference type="RefSeq" id="XP_040629727.1">
    <property type="nucleotide sequence ID" value="XM_040776356.1"/>
</dbReference>
<evidence type="ECO:0000313" key="4">
    <source>
        <dbReference type="Proteomes" id="UP000030653"/>
    </source>
</evidence>
<feature type="compositionally biased region" description="Polar residues" evidence="1">
    <location>
        <begin position="294"/>
        <end position="305"/>
    </location>
</feature>
<dbReference type="InterPro" id="IPR019446">
    <property type="entry name" value="BMT5-like"/>
</dbReference>
<dbReference type="Proteomes" id="UP000030653">
    <property type="component" value="Unassembled WGS sequence"/>
</dbReference>
<reference evidence="3 4" key="1">
    <citation type="journal article" date="2012" name="Science">
        <title>The Paleozoic origin of enzymatic lignin decomposition reconstructed from 31 fungal genomes.</title>
        <authorList>
            <person name="Floudas D."/>
            <person name="Binder M."/>
            <person name="Riley R."/>
            <person name="Barry K."/>
            <person name="Blanchette R.A."/>
            <person name="Henrissat B."/>
            <person name="Martinez A.T."/>
            <person name="Otillar R."/>
            <person name="Spatafora J.W."/>
            <person name="Yadav J.S."/>
            <person name="Aerts A."/>
            <person name="Benoit I."/>
            <person name="Boyd A."/>
            <person name="Carlson A."/>
            <person name="Copeland A."/>
            <person name="Coutinho P.M."/>
            <person name="de Vries R.P."/>
            <person name="Ferreira P."/>
            <person name="Findley K."/>
            <person name="Foster B."/>
            <person name="Gaskell J."/>
            <person name="Glotzer D."/>
            <person name="Gorecki P."/>
            <person name="Heitman J."/>
            <person name="Hesse C."/>
            <person name="Hori C."/>
            <person name="Igarashi K."/>
            <person name="Jurgens J.A."/>
            <person name="Kallen N."/>
            <person name="Kersten P."/>
            <person name="Kohler A."/>
            <person name="Kuees U."/>
            <person name="Kumar T.K.A."/>
            <person name="Kuo A."/>
            <person name="LaButti K."/>
            <person name="Larrondo L.F."/>
            <person name="Lindquist E."/>
            <person name="Ling A."/>
            <person name="Lombard V."/>
            <person name="Lucas S."/>
            <person name="Lundell T."/>
            <person name="Martin R."/>
            <person name="McLaughlin D.J."/>
            <person name="Morgenstern I."/>
            <person name="Morin E."/>
            <person name="Murat C."/>
            <person name="Nagy L.G."/>
            <person name="Nolan M."/>
            <person name="Ohm R.A."/>
            <person name="Patyshakuliyeva A."/>
            <person name="Rokas A."/>
            <person name="Ruiz-Duenas F.J."/>
            <person name="Sabat G."/>
            <person name="Salamov A."/>
            <person name="Samejima M."/>
            <person name="Schmutz J."/>
            <person name="Slot J.C."/>
            <person name="St John F."/>
            <person name="Stenlid J."/>
            <person name="Sun H."/>
            <person name="Sun S."/>
            <person name="Syed K."/>
            <person name="Tsang A."/>
            <person name="Wiebenga A."/>
            <person name="Young D."/>
            <person name="Pisabarro A."/>
            <person name="Eastwood D.C."/>
            <person name="Martin F."/>
            <person name="Cullen D."/>
            <person name="Grigoriev I.V."/>
            <person name="Hibbett D.S."/>
        </authorList>
    </citation>
    <scope>NUCLEOTIDE SEQUENCE [LARGE SCALE GENOMIC DNA]</scope>
    <source>
        <strain evidence="3 4">DJM-731 SS1</strain>
    </source>
</reference>
<dbReference type="PANTHER" id="PTHR11538">
    <property type="entry name" value="PHENYLALANYL-TRNA SYNTHETASE"/>
    <property type="match status" value="1"/>
</dbReference>
<dbReference type="GO" id="GO:0005737">
    <property type="term" value="C:cytoplasm"/>
    <property type="evidence" value="ECO:0007669"/>
    <property type="project" value="TreeGrafter"/>
</dbReference>
<dbReference type="HOGENOM" id="CLU_035438_1_1_1"/>